<dbReference type="PANTHER" id="PTHR34927:SF1">
    <property type="entry name" value="IQ DOMAIN-CONTAINING PROTEIN K"/>
    <property type="match status" value="1"/>
</dbReference>
<evidence type="ECO:0008006" key="4">
    <source>
        <dbReference type="Google" id="ProtNLM"/>
    </source>
</evidence>
<evidence type="ECO:0000256" key="1">
    <source>
        <dbReference type="SAM" id="MobiDB-lite"/>
    </source>
</evidence>
<dbReference type="InterPro" id="IPR043408">
    <property type="entry name" value="IQCK"/>
</dbReference>
<feature type="region of interest" description="Disordered" evidence="1">
    <location>
        <begin position="92"/>
        <end position="120"/>
    </location>
</feature>
<proteinExistence type="predicted"/>
<name>A0A9Q0E5Q2_9TELE</name>
<comment type="caution">
    <text evidence="2">The sequence shown here is derived from an EMBL/GenBank/DDBJ whole genome shotgun (WGS) entry which is preliminary data.</text>
</comment>
<dbReference type="AlphaFoldDB" id="A0A9Q0E5Q2"/>
<keyword evidence="3" id="KW-1185">Reference proteome</keyword>
<organism evidence="2 3">
    <name type="scientific">Muraenolepis orangiensis</name>
    <name type="common">Patagonian moray cod</name>
    <dbReference type="NCBI Taxonomy" id="630683"/>
    <lineage>
        <taxon>Eukaryota</taxon>
        <taxon>Metazoa</taxon>
        <taxon>Chordata</taxon>
        <taxon>Craniata</taxon>
        <taxon>Vertebrata</taxon>
        <taxon>Euteleostomi</taxon>
        <taxon>Actinopterygii</taxon>
        <taxon>Neopterygii</taxon>
        <taxon>Teleostei</taxon>
        <taxon>Neoteleostei</taxon>
        <taxon>Acanthomorphata</taxon>
        <taxon>Zeiogadaria</taxon>
        <taxon>Gadariae</taxon>
        <taxon>Gadiformes</taxon>
        <taxon>Muraenolepidoidei</taxon>
        <taxon>Muraenolepididae</taxon>
        <taxon>Muraenolepis</taxon>
    </lineage>
</organism>
<dbReference type="PANTHER" id="PTHR34927">
    <property type="entry name" value="IQ DOMAIN-CONTAINING PROTEIN K"/>
    <property type="match status" value="1"/>
</dbReference>
<evidence type="ECO:0000313" key="2">
    <source>
        <dbReference type="EMBL" id="KAJ3600696.1"/>
    </source>
</evidence>
<accession>A0A9Q0E5Q2</accession>
<feature type="region of interest" description="Disordered" evidence="1">
    <location>
        <begin position="227"/>
        <end position="269"/>
    </location>
</feature>
<dbReference type="OrthoDB" id="2155538at2759"/>
<dbReference type="CDD" id="cd23767">
    <property type="entry name" value="IQCD"/>
    <property type="match status" value="1"/>
</dbReference>
<feature type="compositionally biased region" description="Pro residues" evidence="1">
    <location>
        <begin position="234"/>
        <end position="248"/>
    </location>
</feature>
<dbReference type="PROSITE" id="PS50096">
    <property type="entry name" value="IQ"/>
    <property type="match status" value="1"/>
</dbReference>
<dbReference type="EMBL" id="JANIIK010000047">
    <property type="protein sequence ID" value="KAJ3600696.1"/>
    <property type="molecule type" value="Genomic_DNA"/>
</dbReference>
<dbReference type="Proteomes" id="UP001148018">
    <property type="component" value="Unassembled WGS sequence"/>
</dbReference>
<sequence>MAKVIGAKKTPWQQVCEEYEAEHPSPPSDVWSDSASTSTLVSQYSASQHSPVFYGLTTAKVSVDDNPLEAFDPLVGHPALAGYAILDKPQVSRQEDTAAPPPPLGPPQLQECSHNPRRPKQGSVMFQDIPFVKDWLHKHPRPPIPLSLLLGKEEAALMIQAFWRGCKWQRELREENRDITKTVLEFWAQQESRVGSAVDHHSGVVSIEVLSPTPQNTAAHTPTVQLAAESGHGPAPPPGHTPRLPTPWPYRTTTTADPPWPPPGNQGCNIERTVVQISP</sequence>
<reference evidence="2" key="1">
    <citation type="submission" date="2022-07" db="EMBL/GenBank/DDBJ databases">
        <title>Chromosome-level genome of Muraenolepis orangiensis.</title>
        <authorList>
            <person name="Kim J."/>
        </authorList>
    </citation>
    <scope>NUCLEOTIDE SEQUENCE</scope>
    <source>
        <strain evidence="2">KU_S4_2022</strain>
        <tissue evidence="2">Muscle</tissue>
    </source>
</reference>
<protein>
    <recommendedName>
        <fullName evidence="4">IQ domain-containing protein K</fullName>
    </recommendedName>
</protein>
<evidence type="ECO:0000313" key="3">
    <source>
        <dbReference type="Proteomes" id="UP001148018"/>
    </source>
</evidence>
<gene>
    <name evidence="2" type="ORF">NHX12_031674</name>
</gene>